<proteinExistence type="predicted"/>
<dbReference type="InterPro" id="IPR039420">
    <property type="entry name" value="WalR-like"/>
</dbReference>
<dbReference type="PROSITE" id="PS50110">
    <property type="entry name" value="RESPONSE_REGULATORY"/>
    <property type="match status" value="1"/>
</dbReference>
<dbReference type="InterPro" id="IPR011006">
    <property type="entry name" value="CheY-like_superfamily"/>
</dbReference>
<dbReference type="Pfam" id="PF00072">
    <property type="entry name" value="Response_reg"/>
    <property type="match status" value="1"/>
</dbReference>
<comment type="caution">
    <text evidence="6">The sequence shown here is derived from an EMBL/GenBank/DDBJ whole genome shotgun (WGS) entry which is preliminary data.</text>
</comment>
<dbReference type="GO" id="GO:0006355">
    <property type="term" value="P:regulation of DNA-templated transcription"/>
    <property type="evidence" value="ECO:0007669"/>
    <property type="project" value="InterPro"/>
</dbReference>
<organism evidence="6 7">
    <name type="scientific">Candidatus Kutchimonas denitrificans</name>
    <dbReference type="NCBI Taxonomy" id="3056748"/>
    <lineage>
        <taxon>Bacteria</taxon>
        <taxon>Pseudomonadati</taxon>
        <taxon>Gemmatimonadota</taxon>
        <taxon>Gemmatimonadia</taxon>
        <taxon>Candidatus Palauibacterales</taxon>
        <taxon>Candidatus Palauibacteraceae</taxon>
        <taxon>Candidatus Kutchimonas</taxon>
    </lineage>
</organism>
<dbReference type="GO" id="GO:0000160">
    <property type="term" value="P:phosphorelay signal transduction system"/>
    <property type="evidence" value="ECO:0007669"/>
    <property type="project" value="InterPro"/>
</dbReference>
<sequence length="228" mass="25496">MTAAMEDTQGQREGARHSILIVDDHALIRQALHQLITRQLDLEVGGEAVDLVGSLALVESEQPDLAIVDLVLKDAHGLELIPQIKSRSPSTRILVLSMHDEKLYAERCLRAGAQGYVQKRDAVDRVLEGIRTVLGGQIYVSESVSEEILSRIVQKKAAEGAEVERLSNRELQLLELLAEGLTAKEMAEQLDLSVKTIHTYREKLKSKLGLDNIYQLIRYAVAWKLRRT</sequence>
<keyword evidence="1 3" id="KW-0597">Phosphoprotein</keyword>
<evidence type="ECO:0000313" key="7">
    <source>
        <dbReference type="Proteomes" id="UP000702544"/>
    </source>
</evidence>
<dbReference type="Pfam" id="PF00196">
    <property type="entry name" value="GerE"/>
    <property type="match status" value="1"/>
</dbReference>
<accession>A0AAE4Z5P6</accession>
<reference evidence="6 7" key="1">
    <citation type="submission" date="2020-01" db="EMBL/GenBank/DDBJ databases">
        <title>Genomes assembled from Gulf of Kutch pelagic sediment metagenomes.</title>
        <authorList>
            <person name="Chandrashekar M."/>
            <person name="Mahajan M.S."/>
            <person name="Dave K.J."/>
            <person name="Vatsa P."/>
            <person name="Nathani N.M."/>
        </authorList>
    </citation>
    <scope>NUCLEOTIDE SEQUENCE [LARGE SCALE GENOMIC DNA]</scope>
    <source>
        <strain evidence="6">KS3-K002</strain>
    </source>
</reference>
<dbReference type="SMART" id="SM00448">
    <property type="entry name" value="REC"/>
    <property type="match status" value="1"/>
</dbReference>
<dbReference type="EMBL" id="JAACAK010000032">
    <property type="protein sequence ID" value="NIR74285.1"/>
    <property type="molecule type" value="Genomic_DNA"/>
</dbReference>
<dbReference type="SUPFAM" id="SSF46894">
    <property type="entry name" value="C-terminal effector domain of the bipartite response regulators"/>
    <property type="match status" value="1"/>
</dbReference>
<gene>
    <name evidence="6" type="ORF">GWO12_04105</name>
</gene>
<dbReference type="CDD" id="cd17535">
    <property type="entry name" value="REC_NarL-like"/>
    <property type="match status" value="1"/>
</dbReference>
<protein>
    <submittedName>
        <fullName evidence="6">Response regulator transcription factor</fullName>
    </submittedName>
</protein>
<evidence type="ECO:0000313" key="6">
    <source>
        <dbReference type="EMBL" id="NIR74285.1"/>
    </source>
</evidence>
<feature type="modified residue" description="4-aspartylphosphate" evidence="3">
    <location>
        <position position="69"/>
    </location>
</feature>
<dbReference type="AlphaFoldDB" id="A0AAE4Z5P6"/>
<dbReference type="InterPro" id="IPR001789">
    <property type="entry name" value="Sig_transdc_resp-reg_receiver"/>
</dbReference>
<dbReference type="SMART" id="SM00421">
    <property type="entry name" value="HTH_LUXR"/>
    <property type="match status" value="1"/>
</dbReference>
<dbReference type="InterPro" id="IPR058245">
    <property type="entry name" value="NreC/VraR/RcsB-like_REC"/>
</dbReference>
<dbReference type="PANTHER" id="PTHR43214">
    <property type="entry name" value="TWO-COMPONENT RESPONSE REGULATOR"/>
    <property type="match status" value="1"/>
</dbReference>
<feature type="domain" description="HTH luxR-type" evidence="4">
    <location>
        <begin position="159"/>
        <end position="224"/>
    </location>
</feature>
<keyword evidence="2" id="KW-0238">DNA-binding</keyword>
<evidence type="ECO:0000256" key="2">
    <source>
        <dbReference type="ARBA" id="ARBA00023125"/>
    </source>
</evidence>
<feature type="domain" description="Response regulatory" evidence="5">
    <location>
        <begin position="18"/>
        <end position="134"/>
    </location>
</feature>
<evidence type="ECO:0000256" key="1">
    <source>
        <dbReference type="ARBA" id="ARBA00022553"/>
    </source>
</evidence>
<dbReference type="Gene3D" id="3.40.50.2300">
    <property type="match status" value="1"/>
</dbReference>
<evidence type="ECO:0000259" key="5">
    <source>
        <dbReference type="PROSITE" id="PS50110"/>
    </source>
</evidence>
<dbReference type="GO" id="GO:0003677">
    <property type="term" value="F:DNA binding"/>
    <property type="evidence" value="ECO:0007669"/>
    <property type="project" value="UniProtKB-KW"/>
</dbReference>
<dbReference type="InterPro" id="IPR000792">
    <property type="entry name" value="Tscrpt_reg_LuxR_C"/>
</dbReference>
<dbReference type="PROSITE" id="PS50043">
    <property type="entry name" value="HTH_LUXR_2"/>
    <property type="match status" value="1"/>
</dbReference>
<dbReference type="PANTHER" id="PTHR43214:SF43">
    <property type="entry name" value="TWO-COMPONENT RESPONSE REGULATOR"/>
    <property type="match status" value="1"/>
</dbReference>
<evidence type="ECO:0000259" key="4">
    <source>
        <dbReference type="PROSITE" id="PS50043"/>
    </source>
</evidence>
<dbReference type="Proteomes" id="UP000702544">
    <property type="component" value="Unassembled WGS sequence"/>
</dbReference>
<evidence type="ECO:0000256" key="3">
    <source>
        <dbReference type="PROSITE-ProRule" id="PRU00169"/>
    </source>
</evidence>
<dbReference type="PRINTS" id="PR00038">
    <property type="entry name" value="HTHLUXR"/>
</dbReference>
<dbReference type="InterPro" id="IPR016032">
    <property type="entry name" value="Sig_transdc_resp-reg_C-effctor"/>
</dbReference>
<name>A0AAE4Z5P6_9BACT</name>
<dbReference type="SUPFAM" id="SSF52172">
    <property type="entry name" value="CheY-like"/>
    <property type="match status" value="1"/>
</dbReference>